<gene>
    <name evidence="3" type="ORF">SAMN02910377_01475</name>
</gene>
<evidence type="ECO:0000256" key="1">
    <source>
        <dbReference type="ARBA" id="ARBA00005662"/>
    </source>
</evidence>
<dbReference type="EMBL" id="FNZX01000008">
    <property type="protein sequence ID" value="SEK66035.1"/>
    <property type="molecule type" value="Genomic_DNA"/>
</dbReference>
<dbReference type="InterPro" id="IPR052169">
    <property type="entry name" value="CW_Biosynth-Accessory"/>
</dbReference>
<accession>A0A1H7IZ06</accession>
<evidence type="ECO:0000313" key="4">
    <source>
        <dbReference type="Proteomes" id="UP000182321"/>
    </source>
</evidence>
<evidence type="ECO:0000259" key="2">
    <source>
        <dbReference type="SMART" id="SM00854"/>
    </source>
</evidence>
<dbReference type="RefSeq" id="WP_074790636.1">
    <property type="nucleotide sequence ID" value="NZ_FNZX01000008.1"/>
</dbReference>
<dbReference type="AlphaFoldDB" id="A0A1H7IZ06"/>
<proteinExistence type="inferred from homology"/>
<feature type="domain" description="Capsule synthesis protein CapA" evidence="2">
    <location>
        <begin position="140"/>
        <end position="387"/>
    </location>
</feature>
<dbReference type="PANTHER" id="PTHR33393">
    <property type="entry name" value="POLYGLUTAMINE SYNTHESIS ACCESSORY PROTEIN RV0574C-RELATED"/>
    <property type="match status" value="1"/>
</dbReference>
<name>A0A1H7IZ06_9FIRM</name>
<reference evidence="4" key="1">
    <citation type="submission" date="2016-10" db="EMBL/GenBank/DDBJ databases">
        <authorList>
            <person name="Varghese N."/>
        </authorList>
    </citation>
    <scope>NUCLEOTIDE SEQUENCE [LARGE SCALE GENOMIC DNA]</scope>
    <source>
        <strain evidence="4">ACV-9</strain>
    </source>
</reference>
<evidence type="ECO:0000313" key="3">
    <source>
        <dbReference type="EMBL" id="SEK66035.1"/>
    </source>
</evidence>
<dbReference type="Pfam" id="PF09587">
    <property type="entry name" value="PGA_cap"/>
    <property type="match status" value="1"/>
</dbReference>
<keyword evidence="4" id="KW-1185">Reference proteome</keyword>
<dbReference type="Proteomes" id="UP000182321">
    <property type="component" value="Unassembled WGS sequence"/>
</dbReference>
<dbReference type="Gene3D" id="3.60.21.10">
    <property type="match status" value="1"/>
</dbReference>
<protein>
    <submittedName>
        <fullName evidence="3">Poly-gamma-glutamate synthesis protein (Capsule biosynthesis protein)</fullName>
    </submittedName>
</protein>
<dbReference type="InterPro" id="IPR029052">
    <property type="entry name" value="Metallo-depent_PP-like"/>
</dbReference>
<dbReference type="InterPro" id="IPR019079">
    <property type="entry name" value="Capsule_synth_CapA"/>
</dbReference>
<dbReference type="PROSITE" id="PS51257">
    <property type="entry name" value="PROKAR_LIPOPROTEIN"/>
    <property type="match status" value="1"/>
</dbReference>
<sequence>MKKCNFCIAIVTVVISLLTGCGHKTIEVDTVNLEASEPEIIEIADLTDAWDTILNNSTIEFIGGHPIDESFLAMITSEYGEDVIEEIASYANFQTPEIWYQLTGKSIHVLWYEYCMDTGLQSYSYDKTYVIDKPVYGDIVLDFTGDLSFAEGIATTEFMDSQINGIEDCFSADLLEEMREADILLVNNEFAYTNRGAPLAGKAYTFKADPSRVALLEELGVDAVSVANNHVYDYDEIGFLDTLNTLNLQGIPYVGAGVNLEEAKKPIYFIVGGRKIAIVAATQIERTLNYTKEATGVTPGVMKCLHPEAFCETISEAKANADYVIVFPHWGTEGTANYGGDQMALARAFVEAGADVIIGGHTHCLQTIEYMDDVPIYYSLGNYWFSTTSNMPTSYDTGLAQIRIKQDGSVDSYFIPCNFNAGVTSLLGSEDMAYSNIIDGLNSLSSSAKIDKDGRISKK</sequence>
<dbReference type="PANTHER" id="PTHR33393:SF13">
    <property type="entry name" value="PGA BIOSYNTHESIS PROTEIN CAPA"/>
    <property type="match status" value="1"/>
</dbReference>
<dbReference type="SMART" id="SM00854">
    <property type="entry name" value="PGA_cap"/>
    <property type="match status" value="1"/>
</dbReference>
<comment type="similarity">
    <text evidence="1">Belongs to the CapA family.</text>
</comment>
<dbReference type="SUPFAM" id="SSF56300">
    <property type="entry name" value="Metallo-dependent phosphatases"/>
    <property type="match status" value="1"/>
</dbReference>
<dbReference type="CDD" id="cd07381">
    <property type="entry name" value="MPP_CapA"/>
    <property type="match status" value="1"/>
</dbReference>
<organism evidence="3 4">
    <name type="scientific">Pseudobutyrivibrio ruminis</name>
    <dbReference type="NCBI Taxonomy" id="46206"/>
    <lineage>
        <taxon>Bacteria</taxon>
        <taxon>Bacillati</taxon>
        <taxon>Bacillota</taxon>
        <taxon>Clostridia</taxon>
        <taxon>Lachnospirales</taxon>
        <taxon>Lachnospiraceae</taxon>
        <taxon>Pseudobutyrivibrio</taxon>
    </lineage>
</organism>